<protein>
    <submittedName>
        <fullName evidence="3">Uncharacterized protein</fullName>
    </submittedName>
</protein>
<dbReference type="Proteomes" id="UP000310158">
    <property type="component" value="Unassembled WGS sequence"/>
</dbReference>
<sequence length="326" mass="35860">MGIPLINAELLALFFETFAYGIYLLLSCFTIPVLIGKRTAVARTGKILLPVAILMLVIATTHIIIDFYRAYTVFAGVRFQSFESGTAYYEIWRCYVVFSKRISVVIPPVLVMIPAFIALIIVLRTWKTATPGTPIFSTATQWITAYFVMTMCINIYCTGMSSMAPTIALFSDVACTFVFGTALIAWRIYQTGKFRAGLSSMMPVIIVLIESGALYTSSVIAMLCTYLAGSNGQYPALDLITPLVGIVFCLIILQIRYHFNSSTMSGRSGSSRPEWAQQNNISGPAYPMAPLAIEITTHTEEYLSHSRDLESEGKPKAIEAGSDSSM</sequence>
<comment type="caution">
    <text evidence="3">The sequence shown here is derived from an EMBL/GenBank/DDBJ whole genome shotgun (WGS) entry which is preliminary data.</text>
</comment>
<dbReference type="AlphaFoldDB" id="A0A4S4LQN9"/>
<name>A0A4S4LQN9_9AGAM</name>
<feature type="transmembrane region" description="Helical" evidence="2">
    <location>
        <begin position="135"/>
        <end position="156"/>
    </location>
</feature>
<keyword evidence="2" id="KW-0812">Transmembrane</keyword>
<feature type="compositionally biased region" description="Basic and acidic residues" evidence="1">
    <location>
        <begin position="302"/>
        <end position="317"/>
    </location>
</feature>
<feature type="transmembrane region" description="Helical" evidence="2">
    <location>
        <begin position="201"/>
        <end position="228"/>
    </location>
</feature>
<feature type="transmembrane region" description="Helical" evidence="2">
    <location>
        <begin position="102"/>
        <end position="123"/>
    </location>
</feature>
<dbReference type="OrthoDB" id="3250682at2759"/>
<feature type="transmembrane region" description="Helical" evidence="2">
    <location>
        <begin position="47"/>
        <end position="65"/>
    </location>
</feature>
<accession>A0A4S4LQN9</accession>
<feature type="transmembrane region" description="Helical" evidence="2">
    <location>
        <begin position="240"/>
        <end position="259"/>
    </location>
</feature>
<keyword evidence="2" id="KW-1133">Transmembrane helix</keyword>
<proteinExistence type="predicted"/>
<keyword evidence="4" id="KW-1185">Reference proteome</keyword>
<feature type="region of interest" description="Disordered" evidence="1">
    <location>
        <begin position="302"/>
        <end position="326"/>
    </location>
</feature>
<keyword evidence="2" id="KW-0472">Membrane</keyword>
<feature type="transmembrane region" description="Helical" evidence="2">
    <location>
        <begin position="168"/>
        <end position="189"/>
    </location>
</feature>
<evidence type="ECO:0000313" key="3">
    <source>
        <dbReference type="EMBL" id="THH14652.1"/>
    </source>
</evidence>
<organism evidence="3 4">
    <name type="scientific">Bondarzewia mesenterica</name>
    <dbReference type="NCBI Taxonomy" id="1095465"/>
    <lineage>
        <taxon>Eukaryota</taxon>
        <taxon>Fungi</taxon>
        <taxon>Dikarya</taxon>
        <taxon>Basidiomycota</taxon>
        <taxon>Agaricomycotina</taxon>
        <taxon>Agaricomycetes</taxon>
        <taxon>Russulales</taxon>
        <taxon>Bondarzewiaceae</taxon>
        <taxon>Bondarzewia</taxon>
    </lineage>
</organism>
<feature type="transmembrane region" description="Helical" evidence="2">
    <location>
        <begin position="12"/>
        <end position="35"/>
    </location>
</feature>
<evidence type="ECO:0000256" key="2">
    <source>
        <dbReference type="SAM" id="Phobius"/>
    </source>
</evidence>
<dbReference type="EMBL" id="SGPL01000260">
    <property type="protein sequence ID" value="THH14652.1"/>
    <property type="molecule type" value="Genomic_DNA"/>
</dbReference>
<evidence type="ECO:0000313" key="4">
    <source>
        <dbReference type="Proteomes" id="UP000310158"/>
    </source>
</evidence>
<reference evidence="3 4" key="1">
    <citation type="submission" date="2019-02" db="EMBL/GenBank/DDBJ databases">
        <title>Genome sequencing of the rare red list fungi Bondarzewia mesenterica.</title>
        <authorList>
            <person name="Buettner E."/>
            <person name="Kellner H."/>
        </authorList>
    </citation>
    <scope>NUCLEOTIDE SEQUENCE [LARGE SCALE GENOMIC DNA]</scope>
    <source>
        <strain evidence="3 4">DSM 108281</strain>
    </source>
</reference>
<evidence type="ECO:0000256" key="1">
    <source>
        <dbReference type="SAM" id="MobiDB-lite"/>
    </source>
</evidence>
<gene>
    <name evidence="3" type="ORF">EW146_g5706</name>
</gene>